<feature type="domain" description="Disease resistance protein At4g27190-like leucine-rich repeats" evidence="2">
    <location>
        <begin position="2"/>
        <end position="86"/>
    </location>
</feature>
<dbReference type="SUPFAM" id="SSF52047">
    <property type="entry name" value="RNI-like"/>
    <property type="match status" value="1"/>
</dbReference>
<accession>A0AAE0A6N3</accession>
<dbReference type="InterPro" id="IPR032675">
    <property type="entry name" value="LRR_dom_sf"/>
</dbReference>
<dbReference type="EMBL" id="JANJYJ010000006">
    <property type="protein sequence ID" value="KAK3205127.1"/>
    <property type="molecule type" value="Genomic_DNA"/>
</dbReference>
<dbReference type="Proteomes" id="UP001281410">
    <property type="component" value="Unassembled WGS sequence"/>
</dbReference>
<dbReference type="Pfam" id="PF23247">
    <property type="entry name" value="LRR_RPS2"/>
    <property type="match status" value="5"/>
</dbReference>
<keyword evidence="4" id="KW-1185">Reference proteome</keyword>
<gene>
    <name evidence="3" type="ORF">Dsin_019173</name>
</gene>
<dbReference type="PANTHER" id="PTHR33463:SF149">
    <property type="entry name" value="NB-ARC DOMAIN-CONTAINING PROTEIN"/>
    <property type="match status" value="1"/>
</dbReference>
<keyword evidence="1" id="KW-0611">Plant defense</keyword>
<feature type="domain" description="Disease resistance protein At4g27190-like leucine-rich repeats" evidence="2">
    <location>
        <begin position="447"/>
        <end position="513"/>
    </location>
</feature>
<dbReference type="PANTHER" id="PTHR33463">
    <property type="entry name" value="NB-ARC DOMAIN-CONTAINING PROTEIN-RELATED"/>
    <property type="match status" value="1"/>
</dbReference>
<evidence type="ECO:0000313" key="3">
    <source>
        <dbReference type="EMBL" id="KAK3205127.1"/>
    </source>
</evidence>
<dbReference type="AlphaFoldDB" id="A0AAE0A6N3"/>
<evidence type="ECO:0000256" key="1">
    <source>
        <dbReference type="ARBA" id="ARBA00022821"/>
    </source>
</evidence>
<dbReference type="Gene3D" id="3.80.10.10">
    <property type="entry name" value="Ribonuclease Inhibitor"/>
    <property type="match status" value="3"/>
</dbReference>
<dbReference type="InterPro" id="IPR057135">
    <property type="entry name" value="At4g27190-like_LRR"/>
</dbReference>
<reference evidence="3" key="1">
    <citation type="journal article" date="2023" name="Plant J.">
        <title>Genome sequences and population genomics provide insights into the demographic history, inbreeding, and mutation load of two 'living fossil' tree species of Dipteronia.</title>
        <authorList>
            <person name="Feng Y."/>
            <person name="Comes H.P."/>
            <person name="Chen J."/>
            <person name="Zhu S."/>
            <person name="Lu R."/>
            <person name="Zhang X."/>
            <person name="Li P."/>
            <person name="Qiu J."/>
            <person name="Olsen K.M."/>
            <person name="Qiu Y."/>
        </authorList>
    </citation>
    <scope>NUCLEOTIDE SEQUENCE</scope>
    <source>
        <strain evidence="3">NBL</strain>
    </source>
</reference>
<evidence type="ECO:0000259" key="2">
    <source>
        <dbReference type="Pfam" id="PF23247"/>
    </source>
</evidence>
<proteinExistence type="predicted"/>
<protein>
    <recommendedName>
        <fullName evidence="2">Disease resistance protein At4g27190-like leucine-rich repeats domain-containing protein</fullName>
    </recommendedName>
</protein>
<dbReference type="SUPFAM" id="SSF52058">
    <property type="entry name" value="L domain-like"/>
    <property type="match status" value="1"/>
</dbReference>
<dbReference type="InterPro" id="IPR050905">
    <property type="entry name" value="Plant_NBS-LRR"/>
</dbReference>
<evidence type="ECO:0000313" key="4">
    <source>
        <dbReference type="Proteomes" id="UP001281410"/>
    </source>
</evidence>
<feature type="domain" description="Disease resistance protein At4g27190-like leucine-rich repeats" evidence="2">
    <location>
        <begin position="268"/>
        <end position="319"/>
    </location>
</feature>
<name>A0AAE0A6N3_9ROSI</name>
<comment type="caution">
    <text evidence="3">The sequence shown here is derived from an EMBL/GenBank/DDBJ whole genome shotgun (WGS) entry which is preliminary data.</text>
</comment>
<organism evidence="3 4">
    <name type="scientific">Dipteronia sinensis</name>
    <dbReference type="NCBI Taxonomy" id="43782"/>
    <lineage>
        <taxon>Eukaryota</taxon>
        <taxon>Viridiplantae</taxon>
        <taxon>Streptophyta</taxon>
        <taxon>Embryophyta</taxon>
        <taxon>Tracheophyta</taxon>
        <taxon>Spermatophyta</taxon>
        <taxon>Magnoliopsida</taxon>
        <taxon>eudicotyledons</taxon>
        <taxon>Gunneridae</taxon>
        <taxon>Pentapetalae</taxon>
        <taxon>rosids</taxon>
        <taxon>malvids</taxon>
        <taxon>Sapindales</taxon>
        <taxon>Sapindaceae</taxon>
        <taxon>Hippocastanoideae</taxon>
        <taxon>Acereae</taxon>
        <taxon>Dipteronia</taxon>
    </lineage>
</organism>
<sequence length="665" mass="76056">MSITDCQMIEEIIAHIEYEMEDRIIFKQLKYLGLKCLPSLRCFYSRNCTIEFPSLQQVVLRQCPNMKIFSDGILNTPKLQRLQIIEAENGGYWEGNLNTTIQKLFKDMFHLVNLSTLRHIWKKNQPQVFSFRTLTLMEVDNCNSLRYVFTPSVVSGIVQLQKMEIKNCAMMEEIITMEGENDAAIDKITLFPKLNQLKLKNLPELTIVYNFYGNLIELPSLSKLWIEICPKMQTFVSNHQCTDMTASKEHEEMEPHSDILPFFDEKVAFPCLKELKLCQLPDLLHLRKEDSQPSILFENLTSLQVYGCENLKALVPSLVSLQKLMTLTVKSCNGLINSMTLSTAKTLVQVERLDIRHCKMQDVGDGEIITGEGEKDAAIDKITFSMLNSIELLNLPNLTSFYSGSNTLECPSLRTIEITACPKMETFVFPNTKDLSFHSVSFFNEKVAFPCLYKLELSGLPELLHMWKENSQPSKVFENLAHLKVLGCDNLKTLVSSSVSLQNLVTLEVQNCDGSINLVTFSTTKSLKQLTKINIIDCKTIEEMIIDMGDEIKDGIVFNQLIYLKLRCLPSLTSFCKGNFTIEFPYLQRVLVIECLKMMNFSQGVLSTPKLQRLCTKEEKDEWRWEFNVGARGFEEEDGGCWEGGLNTTIQKLFKDMIAERSVQN</sequence>
<feature type="domain" description="Disease resistance protein At4g27190-like leucine-rich repeats" evidence="2">
    <location>
        <begin position="320"/>
        <end position="430"/>
    </location>
</feature>
<feature type="domain" description="Disease resistance protein At4g27190-like leucine-rich repeats" evidence="2">
    <location>
        <begin position="109"/>
        <end position="169"/>
    </location>
</feature>